<dbReference type="EC" id="3.7.1.2" evidence="4"/>
<feature type="binding site" evidence="12">
    <location>
        <position position="134"/>
    </location>
    <ligand>
        <name>substrate</name>
    </ligand>
</feature>
<evidence type="ECO:0000256" key="11">
    <source>
        <dbReference type="PIRSR" id="PIRSR605959-1"/>
    </source>
</evidence>
<protein>
    <recommendedName>
        <fullName evidence="4">fumarylacetoacetase</fullName>
        <ecNumber evidence="4">3.7.1.2</ecNumber>
    </recommendedName>
</protein>
<dbReference type="PANTHER" id="PTHR43069">
    <property type="entry name" value="FUMARYLACETOACETASE"/>
    <property type="match status" value="1"/>
</dbReference>
<dbReference type="GO" id="GO:0006572">
    <property type="term" value="P:L-tyrosine catabolic process"/>
    <property type="evidence" value="ECO:0007669"/>
    <property type="project" value="UniProtKB-KW"/>
</dbReference>
<evidence type="ECO:0000256" key="7">
    <source>
        <dbReference type="ARBA" id="ARBA00022837"/>
    </source>
</evidence>
<evidence type="ECO:0000256" key="8">
    <source>
        <dbReference type="ARBA" id="ARBA00022842"/>
    </source>
</evidence>
<keyword evidence="6 16" id="KW-0378">Hydrolase</keyword>
<dbReference type="Pfam" id="PF09298">
    <property type="entry name" value="FAA_hydrolase_N"/>
    <property type="match status" value="1"/>
</dbReference>
<sequence length="403" mass="43260">MTTWIASAQDSPFGLHNLPYGVFTAPDQPGRRRIGVAVGDFVLDAGAAARAVGEPSVLLDADSLNPLLAAGRPTWTAVRASLTAWLSDEAHRPAISPCLLERGDVELHLPFEVADYVDFYASEHHATNLGKIFRPGSEPLTPNWKHLPIGYHGRAGTVVVSGTPIVRPHGQRKAPTDPLPSFGPSRRLDIEAEVGFVVGAPTELGTPVPLADFRDHVFGVCLLNDWSARDIQAWEYVPLGPFLGKSFATSVSPWVVPLDALEHARVTPPARDVEPLPYLDDRAGEPWGLDIALEVRLNGHLVSRPPFAEMYWTAAQQLAHLTVNGASLRAGDLYASGTVSGPEADTRGALIELTWNGENPVKLPDGTTRTFLETGDEVTITATAPGPDGTRLSFGEVTGRIVP</sequence>
<evidence type="ECO:0000313" key="17">
    <source>
        <dbReference type="Proteomes" id="UP000318416"/>
    </source>
</evidence>
<gene>
    <name evidence="16" type="ORF">FB465_5665</name>
</gene>
<evidence type="ECO:0000256" key="9">
    <source>
        <dbReference type="ARBA" id="ARBA00022878"/>
    </source>
</evidence>
<dbReference type="NCBIfam" id="TIGR01266">
    <property type="entry name" value="fum_ac_acetase"/>
    <property type="match status" value="1"/>
</dbReference>
<feature type="binding site" evidence="12">
    <location>
        <position position="338"/>
    </location>
    <ligand>
        <name>substrate</name>
    </ligand>
</feature>
<feature type="binding site" evidence="13">
    <location>
        <position position="193"/>
    </location>
    <ligand>
        <name>Ca(2+)</name>
        <dbReference type="ChEBI" id="CHEBI:29108"/>
    </ligand>
</feature>
<keyword evidence="8 13" id="KW-0460">Magnesium</keyword>
<evidence type="ECO:0000313" key="16">
    <source>
        <dbReference type="EMBL" id="TWE20511.1"/>
    </source>
</evidence>
<dbReference type="InterPro" id="IPR036462">
    <property type="entry name" value="Fumarylacetoacetase_N_sf"/>
</dbReference>
<dbReference type="RefSeq" id="WP_145794911.1">
    <property type="nucleotide sequence ID" value="NZ_BAAABR010000047.1"/>
</dbReference>
<dbReference type="Gene3D" id="2.30.30.230">
    <property type="entry name" value="Fumarylacetoacetase, N-terminal domain"/>
    <property type="match status" value="1"/>
</dbReference>
<feature type="domain" description="Fumarylacetoacetase-like C-terminal" evidence="14">
    <location>
        <begin position="117"/>
        <end position="384"/>
    </location>
</feature>
<keyword evidence="17" id="KW-1185">Reference proteome</keyword>
<evidence type="ECO:0000256" key="3">
    <source>
        <dbReference type="ARBA" id="ARBA00004782"/>
    </source>
</evidence>
<keyword evidence="9" id="KW-0828">Tyrosine catabolism</keyword>
<dbReference type="Gene3D" id="3.90.850.10">
    <property type="entry name" value="Fumarylacetoacetase-like, C-terminal domain"/>
    <property type="match status" value="1"/>
</dbReference>
<feature type="binding site" evidence="13">
    <location>
        <position position="225"/>
    </location>
    <ligand>
        <name>Mg(2+)</name>
        <dbReference type="ChEBI" id="CHEBI:18420"/>
    </ligand>
</feature>
<evidence type="ECO:0000256" key="2">
    <source>
        <dbReference type="ARBA" id="ARBA00001946"/>
    </source>
</evidence>
<evidence type="ECO:0000256" key="5">
    <source>
        <dbReference type="ARBA" id="ARBA00022723"/>
    </source>
</evidence>
<dbReference type="Pfam" id="PF01557">
    <property type="entry name" value="FAA_hydrolase"/>
    <property type="match status" value="1"/>
</dbReference>
<keyword evidence="7 13" id="KW-0106">Calcium</keyword>
<feature type="binding site" evidence="12">
    <location>
        <position position="120"/>
    </location>
    <ligand>
        <name>substrate</name>
    </ligand>
</feature>
<evidence type="ECO:0000256" key="13">
    <source>
        <dbReference type="PIRSR" id="PIRSR605959-3"/>
    </source>
</evidence>
<evidence type="ECO:0000256" key="4">
    <source>
        <dbReference type="ARBA" id="ARBA00012094"/>
    </source>
</evidence>
<feature type="binding site" evidence="13">
    <location>
        <position position="245"/>
    </location>
    <ligand>
        <name>Mg(2+)</name>
        <dbReference type="ChEBI" id="CHEBI:18420"/>
    </ligand>
</feature>
<organism evidence="16 17">
    <name type="scientific">Kitasatospora atroaurantiaca</name>
    <dbReference type="NCBI Taxonomy" id="285545"/>
    <lineage>
        <taxon>Bacteria</taxon>
        <taxon>Bacillati</taxon>
        <taxon>Actinomycetota</taxon>
        <taxon>Actinomycetes</taxon>
        <taxon>Kitasatosporales</taxon>
        <taxon>Streptomycetaceae</taxon>
        <taxon>Kitasatospora</taxon>
    </lineage>
</organism>
<keyword evidence="5 13" id="KW-0479">Metal-binding</keyword>
<feature type="active site" description="Proton acceptor" evidence="11">
    <location>
        <position position="125"/>
    </location>
</feature>
<dbReference type="FunFam" id="3.90.850.10:FF:000011">
    <property type="entry name" value="Fumarylacetoacetase"/>
    <property type="match status" value="1"/>
</dbReference>
<feature type="domain" description="Fumarylacetoacetase N-terminal" evidence="15">
    <location>
        <begin position="16"/>
        <end position="110"/>
    </location>
</feature>
<dbReference type="InterPro" id="IPR005959">
    <property type="entry name" value="Fumarylacetoacetase"/>
</dbReference>
<dbReference type="InterPro" id="IPR011234">
    <property type="entry name" value="Fumarylacetoacetase-like_C"/>
</dbReference>
<evidence type="ECO:0000256" key="6">
    <source>
        <dbReference type="ARBA" id="ARBA00022801"/>
    </source>
</evidence>
<dbReference type="GO" id="GO:1902000">
    <property type="term" value="P:homogentisate catabolic process"/>
    <property type="evidence" value="ECO:0007669"/>
    <property type="project" value="TreeGrafter"/>
</dbReference>
<dbReference type="GO" id="GO:0006559">
    <property type="term" value="P:L-phenylalanine catabolic process"/>
    <property type="evidence" value="ECO:0007669"/>
    <property type="project" value="UniProtKB-UniPathway"/>
</dbReference>
<evidence type="ECO:0000259" key="14">
    <source>
        <dbReference type="Pfam" id="PF01557"/>
    </source>
</evidence>
<evidence type="ECO:0000256" key="12">
    <source>
        <dbReference type="PIRSR" id="PIRSR605959-2"/>
    </source>
</evidence>
<keyword evidence="10" id="KW-0585">Phenylalanine catabolism</keyword>
<dbReference type="InterPro" id="IPR015377">
    <property type="entry name" value="Fumarylacetoacetase_N"/>
</dbReference>
<dbReference type="SUPFAM" id="SSF56529">
    <property type="entry name" value="FAH"/>
    <property type="match status" value="1"/>
</dbReference>
<feature type="binding site" evidence="13">
    <location>
        <position position="225"/>
    </location>
    <ligand>
        <name>Ca(2+)</name>
        <dbReference type="ChEBI" id="CHEBI:29108"/>
    </ligand>
</feature>
<feature type="binding site" evidence="12">
    <location>
        <position position="232"/>
    </location>
    <ligand>
        <name>substrate</name>
    </ligand>
</feature>
<dbReference type="Proteomes" id="UP000318416">
    <property type="component" value="Unassembled WGS sequence"/>
</dbReference>
<dbReference type="AlphaFoldDB" id="A0A561EY25"/>
<dbReference type="InterPro" id="IPR036663">
    <property type="entry name" value="Fumarylacetoacetase_C_sf"/>
</dbReference>
<evidence type="ECO:0000259" key="15">
    <source>
        <dbReference type="Pfam" id="PF09298"/>
    </source>
</evidence>
<accession>A0A561EY25</accession>
<comment type="cofactor">
    <cofactor evidence="1 13">
        <name>Ca(2+)</name>
        <dbReference type="ChEBI" id="CHEBI:29108"/>
    </cofactor>
</comment>
<proteinExistence type="predicted"/>
<comment type="caution">
    <text evidence="16">The sequence shown here is derived from an EMBL/GenBank/DDBJ whole genome shotgun (WGS) entry which is preliminary data.</text>
</comment>
<feature type="binding site" evidence="12">
    <location>
        <position position="236"/>
    </location>
    <ligand>
        <name>substrate</name>
    </ligand>
</feature>
<comment type="pathway">
    <text evidence="3">Amino-acid degradation; L-phenylalanine degradation; acetoacetate and fumarate from L-phenylalanine: step 6/6.</text>
</comment>
<dbReference type="EMBL" id="VIVR01000001">
    <property type="protein sequence ID" value="TWE20511.1"/>
    <property type="molecule type" value="Genomic_DNA"/>
</dbReference>
<comment type="cofactor">
    <cofactor evidence="2 13">
        <name>Mg(2+)</name>
        <dbReference type="ChEBI" id="CHEBI:18420"/>
    </cofactor>
</comment>
<dbReference type="UniPathway" id="UPA00139">
    <property type="reaction ID" value="UER00341"/>
</dbReference>
<evidence type="ECO:0000256" key="10">
    <source>
        <dbReference type="ARBA" id="ARBA00023232"/>
    </source>
</evidence>
<dbReference type="GO" id="GO:0046872">
    <property type="term" value="F:metal ion binding"/>
    <property type="evidence" value="ECO:0007669"/>
    <property type="project" value="UniProtKB-KW"/>
</dbReference>
<reference evidence="16 17" key="1">
    <citation type="submission" date="2019-06" db="EMBL/GenBank/DDBJ databases">
        <title>Sequencing the genomes of 1000 actinobacteria strains.</title>
        <authorList>
            <person name="Klenk H.-P."/>
        </authorList>
    </citation>
    <scope>NUCLEOTIDE SEQUENCE [LARGE SCALE GENOMIC DNA]</scope>
    <source>
        <strain evidence="16 17">DSM 41649</strain>
    </source>
</reference>
<dbReference type="GO" id="GO:0004334">
    <property type="term" value="F:fumarylacetoacetase activity"/>
    <property type="evidence" value="ECO:0007669"/>
    <property type="project" value="UniProtKB-EC"/>
</dbReference>
<dbReference type="OrthoDB" id="3766879at2"/>
<feature type="binding site" evidence="13">
    <location>
        <position position="249"/>
    </location>
    <ligand>
        <name>Mg(2+)</name>
        <dbReference type="ChEBI" id="CHEBI:18420"/>
    </ligand>
</feature>
<feature type="binding site" evidence="13">
    <location>
        <position position="118"/>
    </location>
    <ligand>
        <name>Ca(2+)</name>
        <dbReference type="ChEBI" id="CHEBI:29108"/>
    </ligand>
</feature>
<evidence type="ECO:0000256" key="1">
    <source>
        <dbReference type="ARBA" id="ARBA00001913"/>
    </source>
</evidence>
<dbReference type="PANTHER" id="PTHR43069:SF2">
    <property type="entry name" value="FUMARYLACETOACETASE"/>
    <property type="match status" value="1"/>
</dbReference>
<name>A0A561EY25_9ACTN</name>
<dbReference type="SUPFAM" id="SSF63433">
    <property type="entry name" value="Fumarylacetoacetate hydrolase, FAH, N-terminal domain"/>
    <property type="match status" value="1"/>
</dbReference>
<feature type="binding site" evidence="13">
    <location>
        <position position="191"/>
    </location>
    <ligand>
        <name>Ca(2+)</name>
        <dbReference type="ChEBI" id="CHEBI:29108"/>
    </ligand>
</feature>